<comment type="caution">
    <text evidence="1">The sequence shown here is derived from an EMBL/GenBank/DDBJ whole genome shotgun (WGS) entry which is preliminary data.</text>
</comment>
<keyword evidence="3" id="KW-1185">Reference proteome</keyword>
<dbReference type="EMBL" id="JAACNO010000197">
    <property type="protein sequence ID" value="KAF4149089.1"/>
    <property type="molecule type" value="Genomic_DNA"/>
</dbReference>
<organism evidence="1 3">
    <name type="scientific">Phytophthora infestans</name>
    <name type="common">Potato late blight agent</name>
    <name type="synonym">Botrytis infestans</name>
    <dbReference type="NCBI Taxonomy" id="4787"/>
    <lineage>
        <taxon>Eukaryota</taxon>
        <taxon>Sar</taxon>
        <taxon>Stramenopiles</taxon>
        <taxon>Oomycota</taxon>
        <taxon>Peronosporomycetes</taxon>
        <taxon>Peronosporales</taxon>
        <taxon>Peronosporaceae</taxon>
        <taxon>Phytophthora</taxon>
    </lineage>
</organism>
<evidence type="ECO:0000313" key="3">
    <source>
        <dbReference type="Proteomes" id="UP000602510"/>
    </source>
</evidence>
<dbReference type="EMBL" id="WSZM01000113">
    <property type="protein sequence ID" value="KAF4041759.1"/>
    <property type="molecule type" value="Genomic_DNA"/>
</dbReference>
<gene>
    <name evidence="1" type="ORF">GN244_ATG05974</name>
    <name evidence="2" type="ORF">GN958_ATG01717</name>
</gene>
<reference evidence="1" key="1">
    <citation type="submission" date="2020-04" db="EMBL/GenBank/DDBJ databases">
        <title>Hybrid Assembly of Korean Phytophthora infestans isolates.</title>
        <authorList>
            <person name="Prokchorchik M."/>
            <person name="Lee Y."/>
            <person name="Seo J."/>
            <person name="Cho J.-H."/>
            <person name="Park Y.-E."/>
            <person name="Jang D.-C."/>
            <person name="Im J.-S."/>
            <person name="Choi J.-G."/>
            <person name="Park H.-J."/>
            <person name="Lee G.-B."/>
            <person name="Lee Y.-G."/>
            <person name="Hong S.-Y."/>
            <person name="Cho K."/>
            <person name="Sohn K.H."/>
        </authorList>
    </citation>
    <scope>NUCLEOTIDE SEQUENCE</scope>
    <source>
        <strain evidence="1">KR_1_A1</strain>
        <strain evidence="2">KR_2_A2</strain>
    </source>
</reference>
<dbReference type="Proteomes" id="UP000704712">
    <property type="component" value="Unassembled WGS sequence"/>
</dbReference>
<sequence length="112" mass="12866">MASRPTIVEQCIRLYSRNSGFKLLYKFFKESSGGSDVPSPVELARSLRANIDHFFVEDNILYYQPSVDDPRRICVQDDTDLRNATFYEYHDTATSGHSGYLKPLLAVQTTFY</sequence>
<proteinExistence type="predicted"/>
<evidence type="ECO:0000313" key="2">
    <source>
        <dbReference type="EMBL" id="KAF4149089.1"/>
    </source>
</evidence>
<dbReference type="AlphaFoldDB" id="A0A833TF57"/>
<evidence type="ECO:0008006" key="4">
    <source>
        <dbReference type="Google" id="ProtNLM"/>
    </source>
</evidence>
<protein>
    <recommendedName>
        <fullName evidence="4">Integrase zinc-binding domain-containing protein</fullName>
    </recommendedName>
</protein>
<name>A0A833TF57_PHYIN</name>
<dbReference type="Proteomes" id="UP000602510">
    <property type="component" value="Unassembled WGS sequence"/>
</dbReference>
<accession>A0A833TF57</accession>
<evidence type="ECO:0000313" key="1">
    <source>
        <dbReference type="EMBL" id="KAF4041759.1"/>
    </source>
</evidence>
<dbReference type="Gene3D" id="1.10.340.70">
    <property type="match status" value="1"/>
</dbReference>